<proteinExistence type="predicted"/>
<sequence length="23" mass="2621">PIWYLTRIVHLVLVGESTNGYSC</sequence>
<dbReference type="Proteomes" id="UP000188268">
    <property type="component" value="Unassembled WGS sequence"/>
</dbReference>
<gene>
    <name evidence="1" type="ORF">CCACVL1_01740</name>
</gene>
<protein>
    <submittedName>
        <fullName evidence="1">Uncharacterized protein</fullName>
    </submittedName>
</protein>
<keyword evidence="2" id="KW-1185">Reference proteome</keyword>
<feature type="non-terminal residue" evidence="1">
    <location>
        <position position="1"/>
    </location>
</feature>
<dbReference type="EMBL" id="AWWV01005062">
    <property type="protein sequence ID" value="OMP06038.1"/>
    <property type="molecule type" value="Genomic_DNA"/>
</dbReference>
<dbReference type="AlphaFoldDB" id="A0A1R3KG82"/>
<name>A0A1R3KG82_COCAP</name>
<evidence type="ECO:0000313" key="1">
    <source>
        <dbReference type="EMBL" id="OMP06038.1"/>
    </source>
</evidence>
<comment type="caution">
    <text evidence="1">The sequence shown here is derived from an EMBL/GenBank/DDBJ whole genome shotgun (WGS) entry which is preliminary data.</text>
</comment>
<accession>A0A1R3KG82</accession>
<feature type="non-terminal residue" evidence="1">
    <location>
        <position position="23"/>
    </location>
</feature>
<organism evidence="1 2">
    <name type="scientific">Corchorus capsularis</name>
    <name type="common">Jute</name>
    <dbReference type="NCBI Taxonomy" id="210143"/>
    <lineage>
        <taxon>Eukaryota</taxon>
        <taxon>Viridiplantae</taxon>
        <taxon>Streptophyta</taxon>
        <taxon>Embryophyta</taxon>
        <taxon>Tracheophyta</taxon>
        <taxon>Spermatophyta</taxon>
        <taxon>Magnoliopsida</taxon>
        <taxon>eudicotyledons</taxon>
        <taxon>Gunneridae</taxon>
        <taxon>Pentapetalae</taxon>
        <taxon>rosids</taxon>
        <taxon>malvids</taxon>
        <taxon>Malvales</taxon>
        <taxon>Malvaceae</taxon>
        <taxon>Grewioideae</taxon>
        <taxon>Apeibeae</taxon>
        <taxon>Corchorus</taxon>
    </lineage>
</organism>
<dbReference type="Gramene" id="OMP06038">
    <property type="protein sequence ID" value="OMP06038"/>
    <property type="gene ID" value="CCACVL1_01740"/>
</dbReference>
<evidence type="ECO:0000313" key="2">
    <source>
        <dbReference type="Proteomes" id="UP000188268"/>
    </source>
</evidence>
<reference evidence="1 2" key="1">
    <citation type="submission" date="2013-09" db="EMBL/GenBank/DDBJ databases">
        <title>Corchorus capsularis genome sequencing.</title>
        <authorList>
            <person name="Alam M."/>
            <person name="Haque M.S."/>
            <person name="Islam M.S."/>
            <person name="Emdad E.M."/>
            <person name="Islam M.M."/>
            <person name="Ahmed B."/>
            <person name="Halim A."/>
            <person name="Hossen Q.M.M."/>
            <person name="Hossain M.Z."/>
            <person name="Ahmed R."/>
            <person name="Khan M.M."/>
            <person name="Islam R."/>
            <person name="Rashid M.M."/>
            <person name="Khan S.A."/>
            <person name="Rahman M.S."/>
            <person name="Alam M."/>
        </authorList>
    </citation>
    <scope>NUCLEOTIDE SEQUENCE [LARGE SCALE GENOMIC DNA]</scope>
    <source>
        <strain evidence="2">cv. CVL-1</strain>
        <tissue evidence="1">Whole seedling</tissue>
    </source>
</reference>